<accession>A0AAV0KQZ9</accession>
<gene>
    <name evidence="2" type="ORF">LITE_LOCUS19836</name>
</gene>
<feature type="compositionally biased region" description="Gly residues" evidence="1">
    <location>
        <begin position="18"/>
        <end position="27"/>
    </location>
</feature>
<sequence length="27" mass="2839">MAIEFQGKEEKDLDGDELGGSGIGKKS</sequence>
<organism evidence="2 3">
    <name type="scientific">Linum tenue</name>
    <dbReference type="NCBI Taxonomy" id="586396"/>
    <lineage>
        <taxon>Eukaryota</taxon>
        <taxon>Viridiplantae</taxon>
        <taxon>Streptophyta</taxon>
        <taxon>Embryophyta</taxon>
        <taxon>Tracheophyta</taxon>
        <taxon>Spermatophyta</taxon>
        <taxon>Magnoliopsida</taxon>
        <taxon>eudicotyledons</taxon>
        <taxon>Gunneridae</taxon>
        <taxon>Pentapetalae</taxon>
        <taxon>rosids</taxon>
        <taxon>fabids</taxon>
        <taxon>Malpighiales</taxon>
        <taxon>Linaceae</taxon>
        <taxon>Linum</taxon>
    </lineage>
</organism>
<proteinExistence type="predicted"/>
<name>A0AAV0KQZ9_9ROSI</name>
<dbReference type="AlphaFoldDB" id="A0AAV0KQZ9"/>
<keyword evidence="3" id="KW-1185">Reference proteome</keyword>
<evidence type="ECO:0000256" key="1">
    <source>
        <dbReference type="SAM" id="MobiDB-lite"/>
    </source>
</evidence>
<evidence type="ECO:0000313" key="2">
    <source>
        <dbReference type="EMBL" id="CAI0424180.1"/>
    </source>
</evidence>
<feature type="region of interest" description="Disordered" evidence="1">
    <location>
        <begin position="1"/>
        <end position="27"/>
    </location>
</feature>
<protein>
    <submittedName>
        <fullName evidence="2">Uncharacterized protein</fullName>
    </submittedName>
</protein>
<dbReference type="Proteomes" id="UP001154282">
    <property type="component" value="Unassembled WGS sequence"/>
</dbReference>
<comment type="caution">
    <text evidence="2">The sequence shown here is derived from an EMBL/GenBank/DDBJ whole genome shotgun (WGS) entry which is preliminary data.</text>
</comment>
<reference evidence="2" key="1">
    <citation type="submission" date="2022-08" db="EMBL/GenBank/DDBJ databases">
        <authorList>
            <person name="Gutierrez-Valencia J."/>
        </authorList>
    </citation>
    <scope>NUCLEOTIDE SEQUENCE</scope>
</reference>
<feature type="compositionally biased region" description="Basic and acidic residues" evidence="1">
    <location>
        <begin position="1"/>
        <end position="11"/>
    </location>
</feature>
<dbReference type="EMBL" id="CAMGYJ010000005">
    <property type="protein sequence ID" value="CAI0424180.1"/>
    <property type="molecule type" value="Genomic_DNA"/>
</dbReference>
<evidence type="ECO:0000313" key="3">
    <source>
        <dbReference type="Proteomes" id="UP001154282"/>
    </source>
</evidence>